<feature type="region of interest" description="Disordered" evidence="4">
    <location>
        <begin position="136"/>
        <end position="162"/>
    </location>
</feature>
<evidence type="ECO:0000313" key="5">
    <source>
        <dbReference type="EMBL" id="SCV73567.1"/>
    </source>
</evidence>
<evidence type="ECO:0000256" key="2">
    <source>
        <dbReference type="ARBA" id="ARBA00022737"/>
    </source>
</evidence>
<organism evidence="5 6">
    <name type="scientific">Microbotryum intermedium</name>
    <dbReference type="NCBI Taxonomy" id="269621"/>
    <lineage>
        <taxon>Eukaryota</taxon>
        <taxon>Fungi</taxon>
        <taxon>Dikarya</taxon>
        <taxon>Basidiomycota</taxon>
        <taxon>Pucciniomycotina</taxon>
        <taxon>Microbotryomycetes</taxon>
        <taxon>Microbotryales</taxon>
        <taxon>Microbotryaceae</taxon>
        <taxon>Microbotryum</taxon>
    </lineage>
</organism>
<reference evidence="6" key="1">
    <citation type="submission" date="2016-09" db="EMBL/GenBank/DDBJ databases">
        <authorList>
            <person name="Jeantristanb JTB J.-T."/>
            <person name="Ricardo R."/>
        </authorList>
    </citation>
    <scope>NUCLEOTIDE SEQUENCE [LARGE SCALE GENOMIC DNA]</scope>
</reference>
<feature type="coiled-coil region" evidence="3">
    <location>
        <begin position="641"/>
        <end position="668"/>
    </location>
</feature>
<dbReference type="Pfam" id="PF00560">
    <property type="entry name" value="LRR_1"/>
    <property type="match status" value="1"/>
</dbReference>
<keyword evidence="3" id="KW-0175">Coiled coil</keyword>
<gene>
    <name evidence="5" type="ORF">BQ2448_7493</name>
</gene>
<feature type="compositionally biased region" description="Basic and acidic residues" evidence="4">
    <location>
        <begin position="687"/>
        <end position="703"/>
    </location>
</feature>
<evidence type="ECO:0000313" key="6">
    <source>
        <dbReference type="Proteomes" id="UP000198372"/>
    </source>
</evidence>
<dbReference type="PANTHER" id="PTHR45617:SF165">
    <property type="entry name" value="COMMON DPR-INTERACTING PROTEIN-RELATED"/>
    <property type="match status" value="1"/>
</dbReference>
<feature type="compositionally biased region" description="Polar residues" evidence="4">
    <location>
        <begin position="1"/>
        <end position="17"/>
    </location>
</feature>
<feature type="compositionally biased region" description="Low complexity" evidence="4">
    <location>
        <begin position="50"/>
        <end position="91"/>
    </location>
</feature>
<dbReference type="SMART" id="SM00364">
    <property type="entry name" value="LRR_BAC"/>
    <property type="match status" value="7"/>
</dbReference>
<feature type="region of interest" description="Disordered" evidence="4">
    <location>
        <begin position="684"/>
        <end position="721"/>
    </location>
</feature>
<sequence>MGSSEPLNSSTRGSNPGTPLRTPLPSKSGTGASASPQVRAALAAMRNKQRSSAGAGSSSRASGTSALLLNSSSKVVASSSRSTLRSSSSSSVPNVEQYDAYSTPPRKGAQSGHASEEEDEDAVQEFRFGQRRIAIKAQQHRDGQDEQQAGQEGGEEEGDQREEVVLDWGTGAKSTKDLVEVAKTTGELTLHHNSIERGVADRLERSHVPTGVLVLASRELELIPLLVYEVLIPKASVYHPTRQRNRPSRSNGKAPAAVVDFDTSYDDRKTAWYEQRELRSLSVANNEIKEIQEMIAGFEELDTLDLHNNYLTSLPTSLAHLTNLTSLNLSANKLSTFPIQLLALHALTSLNLASNQLTHLWPVDWHLHLSDTLKPPSLSPTATPESPPEQSGGDALGFWSTSTPGSKSTAKPSPSTMDTTSKGPFARMSELILSDNPFKSDVFKAPGWALPSKLKELQLADTGLVETAFPALVLGRLAHLQVLNLAGSHLLSSPFHIDVVAEEEEKLFPSLIRLDLSRNSIDSLQHLEAFLVRHVKRPIEYVGVEKSIMNLVKAKGRPNGEVKGKDELKVVLHENPMREEQVRRRALFGKQAPEAVEDMAEVEEAKVVWTSPGARRRVVKEQWEIDAANGLLTEGGKRRARIEALRRAKEEEEMLKEAEARGQKVEKKEEVEVTRGVVGALLGLSLGDDHEKEQEALAKREQVQEEETPPPEYSPTPATAGQMAEAPIATTKVEADKDDPAIQFVTLAYKSISSTIDLSSKSLETLPTPSGPAPSNLSSPTSLILSRNQFSSISTSILSAWSWAHTLRSLDLSHNHLTSFTSDAVLPNLTSLNLSHNHLTQLDPNLASSSPNLTLLDLSRNRLTSDQSLSTLFKPSPSHPSTLTTLNLSGNSLSTLPALLELATLLKGPPSLDQARTKNGLHLRSLDLRDNDLLKLETRLGWLPLGLEVWLSGNRFRVPRREVYDSAQGAKEIVGWLRERIVEK</sequence>
<feature type="compositionally biased region" description="Polar residues" evidence="4">
    <location>
        <begin position="399"/>
        <end position="421"/>
    </location>
</feature>
<dbReference type="PANTHER" id="PTHR45617">
    <property type="entry name" value="LEUCINE RICH REPEAT FAMILY PROTEIN"/>
    <property type="match status" value="1"/>
</dbReference>
<dbReference type="STRING" id="269621.A0A238FJZ5"/>
<proteinExistence type="predicted"/>
<keyword evidence="2" id="KW-0677">Repeat</keyword>
<keyword evidence="6" id="KW-1185">Reference proteome</keyword>
<dbReference type="InterPro" id="IPR001611">
    <property type="entry name" value="Leu-rich_rpt"/>
</dbReference>
<evidence type="ECO:0000256" key="3">
    <source>
        <dbReference type="SAM" id="Coils"/>
    </source>
</evidence>
<feature type="region of interest" description="Disordered" evidence="4">
    <location>
        <begin position="1"/>
        <end position="123"/>
    </location>
</feature>
<feature type="region of interest" description="Disordered" evidence="4">
    <location>
        <begin position="376"/>
        <end position="421"/>
    </location>
</feature>
<dbReference type="PRINTS" id="PR00019">
    <property type="entry name" value="LEURICHRPT"/>
</dbReference>
<dbReference type="OrthoDB" id="1517790at2759"/>
<keyword evidence="1" id="KW-0433">Leucine-rich repeat</keyword>
<dbReference type="PROSITE" id="PS51450">
    <property type="entry name" value="LRR"/>
    <property type="match status" value="6"/>
</dbReference>
<dbReference type="Proteomes" id="UP000198372">
    <property type="component" value="Unassembled WGS sequence"/>
</dbReference>
<feature type="compositionally biased region" description="Polar residues" evidence="4">
    <location>
        <begin position="25"/>
        <end position="36"/>
    </location>
</feature>
<dbReference type="InterPro" id="IPR032675">
    <property type="entry name" value="LRR_dom_sf"/>
</dbReference>
<dbReference type="EMBL" id="FMSP01000018">
    <property type="protein sequence ID" value="SCV73567.1"/>
    <property type="molecule type" value="Genomic_DNA"/>
</dbReference>
<dbReference type="SMART" id="SM00369">
    <property type="entry name" value="LRR_TYP"/>
    <property type="match status" value="9"/>
</dbReference>
<evidence type="ECO:0000256" key="1">
    <source>
        <dbReference type="ARBA" id="ARBA00022614"/>
    </source>
</evidence>
<dbReference type="AlphaFoldDB" id="A0A238FJZ5"/>
<dbReference type="Pfam" id="PF13855">
    <property type="entry name" value="LRR_8"/>
    <property type="match status" value="2"/>
</dbReference>
<dbReference type="Gene3D" id="3.80.10.10">
    <property type="entry name" value="Ribonuclease Inhibitor"/>
    <property type="match status" value="3"/>
</dbReference>
<protein>
    <submittedName>
        <fullName evidence="5">BQ2448_7493 protein</fullName>
    </submittedName>
</protein>
<accession>A0A238FJZ5</accession>
<name>A0A238FJZ5_9BASI</name>
<dbReference type="InterPro" id="IPR003591">
    <property type="entry name" value="Leu-rich_rpt_typical-subtyp"/>
</dbReference>
<dbReference type="SUPFAM" id="SSF52058">
    <property type="entry name" value="L domain-like"/>
    <property type="match status" value="2"/>
</dbReference>
<evidence type="ECO:0000256" key="4">
    <source>
        <dbReference type="SAM" id="MobiDB-lite"/>
    </source>
</evidence>